<keyword evidence="1" id="KW-1133">Transmembrane helix</keyword>
<feature type="transmembrane region" description="Helical" evidence="1">
    <location>
        <begin position="25"/>
        <end position="46"/>
    </location>
</feature>
<feature type="transmembrane region" description="Helical" evidence="1">
    <location>
        <begin position="58"/>
        <end position="77"/>
    </location>
</feature>
<keyword evidence="3" id="KW-1185">Reference proteome</keyword>
<dbReference type="Proteomes" id="UP000321291">
    <property type="component" value="Chromosome"/>
</dbReference>
<dbReference type="AlphaFoldDB" id="A0A5B8VJX1"/>
<reference evidence="2 3" key="1">
    <citation type="journal article" date="2017" name="Int. J. Syst. Evol. Microbiol.">
        <title>Arachidicoccus ginsenosidivorans sp. nov., with ginsenoside-converting activity isolated from ginseng cultivating soil.</title>
        <authorList>
            <person name="Siddiqi M.Z."/>
            <person name="Aslam Z."/>
            <person name="Im W.T."/>
        </authorList>
    </citation>
    <scope>NUCLEOTIDE SEQUENCE [LARGE SCALE GENOMIC DNA]</scope>
    <source>
        <strain evidence="2 3">Gsoil 809</strain>
    </source>
</reference>
<organism evidence="2 3">
    <name type="scientific">Arachidicoccus ginsenosidivorans</name>
    <dbReference type="NCBI Taxonomy" id="496057"/>
    <lineage>
        <taxon>Bacteria</taxon>
        <taxon>Pseudomonadati</taxon>
        <taxon>Bacteroidota</taxon>
        <taxon>Chitinophagia</taxon>
        <taxon>Chitinophagales</taxon>
        <taxon>Chitinophagaceae</taxon>
        <taxon>Arachidicoccus</taxon>
    </lineage>
</organism>
<evidence type="ECO:0000313" key="3">
    <source>
        <dbReference type="Proteomes" id="UP000321291"/>
    </source>
</evidence>
<dbReference type="EMBL" id="CP042434">
    <property type="protein sequence ID" value="QEC71854.1"/>
    <property type="molecule type" value="Genomic_DNA"/>
</dbReference>
<sequence>MKMFDYVFYRVCKAYEKAKSKSAEMAAMAILSLTQASIILILIILFETAEKKKVIDKIEVVILYSVIIVLNYMRYIYNESFYSDISQKFRDEKSPFVKGLLVFIFIITILFLVIGLAIYSG</sequence>
<evidence type="ECO:0000256" key="1">
    <source>
        <dbReference type="SAM" id="Phobius"/>
    </source>
</evidence>
<keyword evidence="1" id="KW-0812">Transmembrane</keyword>
<proteinExistence type="predicted"/>
<feature type="transmembrane region" description="Helical" evidence="1">
    <location>
        <begin position="97"/>
        <end position="119"/>
    </location>
</feature>
<gene>
    <name evidence="2" type="ORF">FSB73_09440</name>
</gene>
<evidence type="ECO:0000313" key="2">
    <source>
        <dbReference type="EMBL" id="QEC71854.1"/>
    </source>
</evidence>
<dbReference type="KEGG" id="agi:FSB73_09440"/>
<dbReference type="RefSeq" id="WP_146781272.1">
    <property type="nucleotide sequence ID" value="NZ_CP042434.1"/>
</dbReference>
<keyword evidence="1" id="KW-0472">Membrane</keyword>
<protein>
    <submittedName>
        <fullName evidence="2">Uncharacterized protein</fullName>
    </submittedName>
</protein>
<name>A0A5B8VJX1_9BACT</name>
<accession>A0A5B8VJX1</accession>